<dbReference type="EMBL" id="BKCJ011169000">
    <property type="protein sequence ID" value="GFC97921.1"/>
    <property type="molecule type" value="Genomic_DNA"/>
</dbReference>
<reference evidence="1" key="1">
    <citation type="journal article" date="2019" name="Sci. Rep.">
        <title>Draft genome of Tanacetum cinerariifolium, the natural source of mosquito coil.</title>
        <authorList>
            <person name="Yamashiro T."/>
            <person name="Shiraishi A."/>
            <person name="Satake H."/>
            <person name="Nakayama K."/>
        </authorList>
    </citation>
    <scope>NUCLEOTIDE SEQUENCE</scope>
</reference>
<protein>
    <submittedName>
        <fullName evidence="1">Uncharacterized protein</fullName>
    </submittedName>
</protein>
<gene>
    <name evidence="1" type="ORF">Tci_869891</name>
</gene>
<evidence type="ECO:0000313" key="1">
    <source>
        <dbReference type="EMBL" id="GFC97921.1"/>
    </source>
</evidence>
<sequence length="128" mass="14971">VELLIDSITMDLDCFDNIPDFAKEAKDAFNKSFEGLWDIYFAKYGIPSPSTSSASLSRSYTRNLMLGLLQQLRENPNKRAENDRLSNNEYDRYARTNLSPIFAPNSLQVLMFWVFEKQRNLNFPLYRK</sequence>
<comment type="caution">
    <text evidence="1">The sequence shown here is derived from an EMBL/GenBank/DDBJ whole genome shotgun (WGS) entry which is preliminary data.</text>
</comment>
<dbReference type="AlphaFoldDB" id="A0A699SJM2"/>
<proteinExistence type="predicted"/>
<name>A0A699SJM2_TANCI</name>
<accession>A0A699SJM2</accession>
<organism evidence="1">
    <name type="scientific">Tanacetum cinerariifolium</name>
    <name type="common">Dalmatian daisy</name>
    <name type="synonym">Chrysanthemum cinerariifolium</name>
    <dbReference type="NCBI Taxonomy" id="118510"/>
    <lineage>
        <taxon>Eukaryota</taxon>
        <taxon>Viridiplantae</taxon>
        <taxon>Streptophyta</taxon>
        <taxon>Embryophyta</taxon>
        <taxon>Tracheophyta</taxon>
        <taxon>Spermatophyta</taxon>
        <taxon>Magnoliopsida</taxon>
        <taxon>eudicotyledons</taxon>
        <taxon>Gunneridae</taxon>
        <taxon>Pentapetalae</taxon>
        <taxon>asterids</taxon>
        <taxon>campanulids</taxon>
        <taxon>Asterales</taxon>
        <taxon>Asteraceae</taxon>
        <taxon>Asteroideae</taxon>
        <taxon>Anthemideae</taxon>
        <taxon>Anthemidinae</taxon>
        <taxon>Tanacetum</taxon>
    </lineage>
</organism>
<feature type="non-terminal residue" evidence="1">
    <location>
        <position position="1"/>
    </location>
</feature>